<comment type="caution">
    <text evidence="4">The sequence shown here is derived from an EMBL/GenBank/DDBJ whole genome shotgun (WGS) entry which is preliminary data.</text>
</comment>
<name>A0A511MMV5_9NOCA</name>
<dbReference type="Gene3D" id="1.10.860.10">
    <property type="entry name" value="DNAb Helicase, Chain A"/>
    <property type="match status" value="1"/>
</dbReference>
<sequence length="427" mass="47223">MIAPSDVWAERSLIGLALTHPQTRDTFLTLRAGDWFQAAHADVAAVIGDMFRDDIPVSAVTVHGELARRGKAVVTDQWLTEVAQEAWQPETAPRLAETIKRHAGSRTLIRSLRDALGALESPDAAADVRAITAQLRGGLDRAESTVTPSANAIGPTPLGEFLAVEDRYNWLVPGVLEHGERLVLTGGEGGGKSVLISQMAATIAGGVHPFTADVMPNQPAHRVLVIDCENSAAQSRRRYRWITRKVDQVREQAGADPVRWSDRIAIDMRPAGIDLCNAADAAWLENHVSAWEPDVLVLGPLYKLHHQDPSSETAAREIAWRIDGLRERHGFTLFTEAHSGNGTDVAGRRNMRPIGSSLWRRWSEYGFGLAPSEGKALVNGRAQHVDVVAWRGAREERCWPTSFRWGELLPWWPDDEYFDRASEWSNK</sequence>
<organism evidence="4 5">
    <name type="scientific">Nocardia ninae NBRC 108245</name>
    <dbReference type="NCBI Taxonomy" id="1210091"/>
    <lineage>
        <taxon>Bacteria</taxon>
        <taxon>Bacillati</taxon>
        <taxon>Actinomycetota</taxon>
        <taxon>Actinomycetes</taxon>
        <taxon>Mycobacteriales</taxon>
        <taxon>Nocardiaceae</taxon>
        <taxon>Nocardia</taxon>
    </lineage>
</organism>
<evidence type="ECO:0000256" key="1">
    <source>
        <dbReference type="ARBA" id="ARBA00022705"/>
    </source>
</evidence>
<dbReference type="InterPro" id="IPR007693">
    <property type="entry name" value="DNA_helicase_DnaB-like_N"/>
</dbReference>
<dbReference type="SUPFAM" id="SSF48024">
    <property type="entry name" value="N-terminal domain of DnaB helicase"/>
    <property type="match status" value="1"/>
</dbReference>
<dbReference type="GO" id="GO:0003677">
    <property type="term" value="F:DNA binding"/>
    <property type="evidence" value="ECO:0007669"/>
    <property type="project" value="UniProtKB-KW"/>
</dbReference>
<dbReference type="InterPro" id="IPR016136">
    <property type="entry name" value="DNA_helicase_N/primase_C"/>
</dbReference>
<dbReference type="SUPFAM" id="SSF52540">
    <property type="entry name" value="P-loop containing nucleoside triphosphate hydrolases"/>
    <property type="match status" value="1"/>
</dbReference>
<dbReference type="GO" id="GO:0006260">
    <property type="term" value="P:DNA replication"/>
    <property type="evidence" value="ECO:0007669"/>
    <property type="project" value="UniProtKB-KW"/>
</dbReference>
<protein>
    <recommendedName>
        <fullName evidence="3">DNA helicase DnaB-like N-terminal domain-containing protein</fullName>
    </recommendedName>
</protein>
<dbReference type="InterPro" id="IPR027417">
    <property type="entry name" value="P-loop_NTPase"/>
</dbReference>
<dbReference type="Pfam" id="PF13481">
    <property type="entry name" value="AAA_25"/>
    <property type="match status" value="1"/>
</dbReference>
<evidence type="ECO:0000256" key="2">
    <source>
        <dbReference type="ARBA" id="ARBA00023125"/>
    </source>
</evidence>
<dbReference type="GO" id="GO:0003678">
    <property type="term" value="F:DNA helicase activity"/>
    <property type="evidence" value="ECO:0007669"/>
    <property type="project" value="InterPro"/>
</dbReference>
<evidence type="ECO:0000259" key="3">
    <source>
        <dbReference type="Pfam" id="PF00772"/>
    </source>
</evidence>
<evidence type="ECO:0000313" key="4">
    <source>
        <dbReference type="EMBL" id="GEM41942.1"/>
    </source>
</evidence>
<dbReference type="Proteomes" id="UP000321424">
    <property type="component" value="Unassembled WGS sequence"/>
</dbReference>
<dbReference type="GO" id="GO:0005524">
    <property type="term" value="F:ATP binding"/>
    <property type="evidence" value="ECO:0007669"/>
    <property type="project" value="InterPro"/>
</dbReference>
<reference evidence="4 5" key="1">
    <citation type="submission" date="2019-07" db="EMBL/GenBank/DDBJ databases">
        <title>Whole genome shotgun sequence of Nocardia ninae NBRC 108245.</title>
        <authorList>
            <person name="Hosoyama A."/>
            <person name="Uohara A."/>
            <person name="Ohji S."/>
            <person name="Ichikawa N."/>
        </authorList>
    </citation>
    <scope>NUCLEOTIDE SEQUENCE [LARGE SCALE GENOMIC DNA]</scope>
    <source>
        <strain evidence="4 5">NBRC 108245</strain>
    </source>
</reference>
<dbReference type="EMBL" id="BJXA01000060">
    <property type="protein sequence ID" value="GEM41942.1"/>
    <property type="molecule type" value="Genomic_DNA"/>
</dbReference>
<dbReference type="InterPro" id="IPR036185">
    <property type="entry name" value="DNA_heli_DnaB-like_N_sf"/>
</dbReference>
<dbReference type="AlphaFoldDB" id="A0A511MMV5"/>
<dbReference type="Pfam" id="PF00772">
    <property type="entry name" value="DnaB"/>
    <property type="match status" value="1"/>
</dbReference>
<accession>A0A511MMV5</accession>
<feature type="domain" description="DNA helicase DnaB-like N-terminal" evidence="3">
    <location>
        <begin position="4"/>
        <end position="100"/>
    </location>
</feature>
<gene>
    <name evidence="4" type="ORF">NN4_64610</name>
</gene>
<keyword evidence="1" id="KW-0235">DNA replication</keyword>
<keyword evidence="5" id="KW-1185">Reference proteome</keyword>
<evidence type="ECO:0000313" key="5">
    <source>
        <dbReference type="Proteomes" id="UP000321424"/>
    </source>
</evidence>
<proteinExistence type="predicted"/>
<keyword evidence="2" id="KW-0238">DNA-binding</keyword>
<dbReference type="Gene3D" id="3.40.50.300">
    <property type="entry name" value="P-loop containing nucleotide triphosphate hydrolases"/>
    <property type="match status" value="1"/>
</dbReference>